<comment type="similarity">
    <text evidence="3">Belongs to the TRAFAC class translation factor GTPase superfamily. Classic translation factor GTPase family. BipA subfamily.</text>
</comment>
<keyword evidence="3" id="KW-0820">tRNA-binding</keyword>
<dbReference type="Gene3D" id="2.40.50.250">
    <property type="entry name" value="bipa protein"/>
    <property type="match status" value="1"/>
</dbReference>
<accession>A0A330GT84</accession>
<organism evidence="5 6">
    <name type="scientific">Mesorhizobium atlanticum</name>
    <dbReference type="NCBI Taxonomy" id="2233532"/>
    <lineage>
        <taxon>Bacteria</taxon>
        <taxon>Pseudomonadati</taxon>
        <taxon>Pseudomonadota</taxon>
        <taxon>Alphaproteobacteria</taxon>
        <taxon>Hyphomicrobiales</taxon>
        <taxon>Phyllobacteriaceae</taxon>
        <taxon>Mesorhizobium</taxon>
    </lineage>
</organism>
<dbReference type="Pfam" id="PF00679">
    <property type="entry name" value="EFG_C"/>
    <property type="match status" value="1"/>
</dbReference>
<dbReference type="NCBIfam" id="TIGR01394">
    <property type="entry name" value="TypA_BipA"/>
    <property type="match status" value="1"/>
</dbReference>
<dbReference type="InterPro" id="IPR047041">
    <property type="entry name" value="BipA_GTP-bd_dom"/>
</dbReference>
<protein>
    <recommendedName>
        <fullName evidence="3">Large ribosomal subunit assembly factor BipA</fullName>
        <ecNumber evidence="3">3.6.5.-</ecNumber>
    </recommendedName>
    <alternativeName>
        <fullName evidence="3">GTP-binding protein BipA</fullName>
    </alternativeName>
</protein>
<dbReference type="SUPFAM" id="SSF52540">
    <property type="entry name" value="P-loop containing nucleoside triphosphate hydrolases"/>
    <property type="match status" value="1"/>
</dbReference>
<dbReference type="InterPro" id="IPR006298">
    <property type="entry name" value="BipA"/>
</dbReference>
<evidence type="ECO:0000256" key="2">
    <source>
        <dbReference type="ARBA" id="ARBA00023134"/>
    </source>
</evidence>
<evidence type="ECO:0000313" key="6">
    <source>
        <dbReference type="Proteomes" id="UP000251956"/>
    </source>
</evidence>
<dbReference type="InterPro" id="IPR042116">
    <property type="entry name" value="TypA/BipA_C"/>
</dbReference>
<proteinExistence type="inferred from homology"/>
<dbReference type="InterPro" id="IPR031157">
    <property type="entry name" value="G_TR_CS"/>
</dbReference>
<dbReference type="GO" id="GO:0019843">
    <property type="term" value="F:rRNA binding"/>
    <property type="evidence" value="ECO:0007669"/>
    <property type="project" value="UniProtKB-KW"/>
</dbReference>
<dbReference type="GO" id="GO:0005829">
    <property type="term" value="C:cytosol"/>
    <property type="evidence" value="ECO:0007669"/>
    <property type="project" value="TreeGrafter"/>
</dbReference>
<dbReference type="GO" id="GO:1990904">
    <property type="term" value="C:ribonucleoprotein complex"/>
    <property type="evidence" value="ECO:0007669"/>
    <property type="project" value="TreeGrafter"/>
</dbReference>
<dbReference type="CDD" id="cd16263">
    <property type="entry name" value="BipA_III"/>
    <property type="match status" value="1"/>
</dbReference>
<comment type="catalytic activity">
    <reaction evidence="3">
        <text>GTP + H2O = GDP + phosphate + H(+)</text>
        <dbReference type="Rhea" id="RHEA:19669"/>
        <dbReference type="ChEBI" id="CHEBI:15377"/>
        <dbReference type="ChEBI" id="CHEBI:15378"/>
        <dbReference type="ChEBI" id="CHEBI:37565"/>
        <dbReference type="ChEBI" id="CHEBI:43474"/>
        <dbReference type="ChEBI" id="CHEBI:58189"/>
    </reaction>
</comment>
<name>A0A330GT84_9HYPH</name>
<dbReference type="AlphaFoldDB" id="A0A330GT84"/>
<dbReference type="Pfam" id="PF00009">
    <property type="entry name" value="GTP_EFTU"/>
    <property type="match status" value="1"/>
</dbReference>
<dbReference type="GO" id="GO:0043022">
    <property type="term" value="F:ribosome binding"/>
    <property type="evidence" value="ECO:0007669"/>
    <property type="project" value="UniProtKB-UniRule"/>
</dbReference>
<feature type="binding site" evidence="3">
    <location>
        <begin position="13"/>
        <end position="18"/>
    </location>
    <ligand>
        <name>GTP</name>
        <dbReference type="ChEBI" id="CHEBI:37565"/>
    </ligand>
</feature>
<sequence length="609" mass="66998">MNLRNIAIIAHVDHGKTTLVDQLLKQSGAFRDNQRVAERAMDSNDLEKERGITILAKATSVDWHGTRINIVDTPGHADFGGEVERILSMVDSAIVLVDAAEGPMPQTKFVVGKALKVGLRPIVVINKIDRPDARHVEVVNEVFDLFAALDATDEQLDFPILYGSGRDGWVSENPEGPKDQGLAPLFDLVVKHVPAPTVHPGPFRMIGTILEANPFLGRIITGRIESGTLKPNQAVKVLHHDGTQIEAGRISKILAFRGLERQPIEEAQAGDIVAIAGLSKGTVADTFCDPAVSEPLHAQPIDPPTVTMSFLVNDSPLAGTEGDKVTSRVIRDRLLREAEGNVALKIEESAEKDSFFVSGRGELQLAVLIETMRREGFELAVSRPRVVMQKSDDGQLLEPVEEVVIDVDEEHAGVVVQKMSERKAEMVELRPSGGNRQRLVFHAPTRGLIGYQSELLTDTRGTAVMNRLFFAYEPYKGELPGRTNGVLISNEQGESVAYAMWNLEDRGPMIIDPGVKVYQGMIIGIHSRDNDLEVNVLKGKKLTNIRAAGKDEAVKLTPPIRMTLERALAWIQDDELVEVTPKTIRLRKLYLDPNERKRFEKAAKVMGAA</sequence>
<evidence type="ECO:0000256" key="3">
    <source>
        <dbReference type="HAMAP-Rule" id="MF_00849"/>
    </source>
</evidence>
<dbReference type="FunFam" id="3.30.70.870:FF:000003">
    <property type="entry name" value="GTP-binding protein TypA"/>
    <property type="match status" value="1"/>
</dbReference>
<dbReference type="PANTHER" id="PTHR42908:SF8">
    <property type="entry name" value="TR-TYPE G DOMAIN-CONTAINING PROTEIN"/>
    <property type="match status" value="1"/>
</dbReference>
<reference evidence="6" key="1">
    <citation type="submission" date="2018-06" db="EMBL/GenBank/DDBJ databases">
        <authorList>
            <person name="Helene L.C."/>
            <person name="Dall'Agnol R."/>
            <person name="Delamuta J.R."/>
            <person name="Hungria M."/>
        </authorList>
    </citation>
    <scope>NUCLEOTIDE SEQUENCE [LARGE SCALE GENOMIC DNA]</scope>
    <source>
        <strain evidence="6">CNPSo 3140</strain>
    </source>
</reference>
<evidence type="ECO:0000259" key="4">
    <source>
        <dbReference type="PROSITE" id="PS51722"/>
    </source>
</evidence>
<dbReference type="InterPro" id="IPR027417">
    <property type="entry name" value="P-loop_NTPase"/>
</dbReference>
<dbReference type="HAMAP" id="MF_00849">
    <property type="entry name" value="BipA"/>
    <property type="match status" value="1"/>
</dbReference>
<dbReference type="Proteomes" id="UP000251956">
    <property type="component" value="Unassembled WGS sequence"/>
</dbReference>
<dbReference type="Pfam" id="PF21018">
    <property type="entry name" value="BipA_C"/>
    <property type="match status" value="1"/>
</dbReference>
<dbReference type="FunFam" id="2.40.50.250:FF:000001">
    <property type="entry name" value="GTP-binding protein TypA"/>
    <property type="match status" value="1"/>
</dbReference>
<dbReference type="PROSITE" id="PS51722">
    <property type="entry name" value="G_TR_2"/>
    <property type="match status" value="1"/>
</dbReference>
<dbReference type="FunFam" id="3.40.50.300:FF:000055">
    <property type="entry name" value="GTP-binding protein TypA"/>
    <property type="match status" value="1"/>
</dbReference>
<dbReference type="EC" id="3.6.5.-" evidence="3"/>
<dbReference type="EMBL" id="QMBQ01000005">
    <property type="protein sequence ID" value="RAZ74791.1"/>
    <property type="molecule type" value="Genomic_DNA"/>
</dbReference>
<dbReference type="InterPro" id="IPR000795">
    <property type="entry name" value="T_Tr_GTP-bd_dom"/>
</dbReference>
<dbReference type="InterPro" id="IPR000640">
    <property type="entry name" value="EFG_V-like"/>
</dbReference>
<dbReference type="InterPro" id="IPR009000">
    <property type="entry name" value="Transl_B-barrel_sf"/>
</dbReference>
<dbReference type="GO" id="GO:0003924">
    <property type="term" value="F:GTPase activity"/>
    <property type="evidence" value="ECO:0007669"/>
    <property type="project" value="UniProtKB-UniRule"/>
</dbReference>
<dbReference type="SUPFAM" id="SSF50447">
    <property type="entry name" value="Translation proteins"/>
    <property type="match status" value="1"/>
</dbReference>
<dbReference type="Gene3D" id="3.30.70.870">
    <property type="entry name" value="Elongation Factor G (Translational Gtpase), domain 3"/>
    <property type="match status" value="1"/>
</dbReference>
<dbReference type="RefSeq" id="WP_112128592.1">
    <property type="nucleotide sequence ID" value="NZ_QMBQ01000005.1"/>
</dbReference>
<dbReference type="InterPro" id="IPR048876">
    <property type="entry name" value="BipA_C"/>
</dbReference>
<dbReference type="InterPro" id="IPR035647">
    <property type="entry name" value="EFG_III/V"/>
</dbReference>
<comment type="caution">
    <text evidence="5">The sequence shown here is derived from an EMBL/GenBank/DDBJ whole genome shotgun (WGS) entry which is preliminary data.</text>
</comment>
<dbReference type="InterPro" id="IPR047043">
    <property type="entry name" value="BipA_III"/>
</dbReference>
<keyword evidence="3" id="KW-0694">RNA-binding</keyword>
<keyword evidence="6" id="KW-1185">Reference proteome</keyword>
<dbReference type="GO" id="GO:0000049">
    <property type="term" value="F:tRNA binding"/>
    <property type="evidence" value="ECO:0007669"/>
    <property type="project" value="UniProtKB-KW"/>
</dbReference>
<feature type="binding site" evidence="3">
    <location>
        <begin position="126"/>
        <end position="129"/>
    </location>
    <ligand>
        <name>GTP</name>
        <dbReference type="ChEBI" id="CHEBI:37565"/>
    </ligand>
</feature>
<dbReference type="OrthoDB" id="9802948at2"/>
<keyword evidence="1 3" id="KW-0547">Nucleotide-binding</keyword>
<dbReference type="Gene3D" id="3.40.50.300">
    <property type="entry name" value="P-loop containing nucleotide triphosphate hydrolases"/>
    <property type="match status" value="1"/>
</dbReference>
<gene>
    <name evidence="5" type="primary">typA</name>
    <name evidence="3" type="synonym">bipA</name>
    <name evidence="5" type="ORF">DPM35_17740</name>
</gene>
<dbReference type="Gene3D" id="2.40.30.10">
    <property type="entry name" value="Translation factors"/>
    <property type="match status" value="1"/>
</dbReference>
<dbReference type="PRINTS" id="PR00315">
    <property type="entry name" value="ELONGATNFCT"/>
</dbReference>
<keyword evidence="3" id="KW-0690">Ribosome biogenesis</keyword>
<comment type="subunit">
    <text evidence="3">Monomer.</text>
</comment>
<dbReference type="InterPro" id="IPR047042">
    <property type="entry name" value="BipA_II"/>
</dbReference>
<keyword evidence="2 3" id="KW-0342">GTP-binding</keyword>
<dbReference type="CDD" id="cd03710">
    <property type="entry name" value="BipA_TypA_C"/>
    <property type="match status" value="1"/>
</dbReference>
<dbReference type="GO" id="GO:0005525">
    <property type="term" value="F:GTP binding"/>
    <property type="evidence" value="ECO:0007669"/>
    <property type="project" value="UniProtKB-UniRule"/>
</dbReference>
<keyword evidence="3" id="KW-0963">Cytoplasm</keyword>
<dbReference type="PANTHER" id="PTHR42908">
    <property type="entry name" value="TRANSLATION ELONGATION FACTOR-RELATED"/>
    <property type="match status" value="1"/>
</dbReference>
<dbReference type="GO" id="GO:0000027">
    <property type="term" value="P:ribosomal large subunit assembly"/>
    <property type="evidence" value="ECO:0007669"/>
    <property type="project" value="UniProtKB-UniRule"/>
</dbReference>
<reference evidence="5 6" key="2">
    <citation type="submission" date="2018-07" db="EMBL/GenBank/DDBJ databases">
        <title>Diversity of Mesorhizobium strains in Brazil.</title>
        <authorList>
            <person name="Helene L.C.F."/>
            <person name="Dall'Agnol R."/>
            <person name="Delamuta J.R.M."/>
            <person name="Hungria M."/>
        </authorList>
    </citation>
    <scope>NUCLEOTIDE SEQUENCE [LARGE SCALE GENOMIC DNA]</scope>
    <source>
        <strain evidence="5 6">CNPSo 3140</strain>
    </source>
</reference>
<dbReference type="CDD" id="cd03691">
    <property type="entry name" value="BipA_TypA_II"/>
    <property type="match status" value="1"/>
</dbReference>
<keyword evidence="3" id="KW-0378">Hydrolase</keyword>
<dbReference type="FunFam" id="3.30.70.240:FF:000002">
    <property type="entry name" value="GTP-binding protein TypA"/>
    <property type="match status" value="1"/>
</dbReference>
<dbReference type="NCBIfam" id="TIGR00231">
    <property type="entry name" value="small_GTP"/>
    <property type="match status" value="1"/>
</dbReference>
<dbReference type="CDD" id="cd01891">
    <property type="entry name" value="TypA_BipA"/>
    <property type="match status" value="1"/>
</dbReference>
<dbReference type="Pfam" id="PF03144">
    <property type="entry name" value="GTP_EFTU_D2"/>
    <property type="match status" value="1"/>
</dbReference>
<dbReference type="GO" id="GO:0097216">
    <property type="term" value="F:guanosine tetraphosphate binding"/>
    <property type="evidence" value="ECO:0007669"/>
    <property type="project" value="UniProtKB-ARBA"/>
</dbReference>
<evidence type="ECO:0000313" key="5">
    <source>
        <dbReference type="EMBL" id="RAZ74791.1"/>
    </source>
</evidence>
<keyword evidence="3" id="KW-0699">rRNA-binding</keyword>
<dbReference type="Gene3D" id="3.30.70.240">
    <property type="match status" value="1"/>
</dbReference>
<dbReference type="InterPro" id="IPR035651">
    <property type="entry name" value="BipA_V"/>
</dbReference>
<dbReference type="InterPro" id="IPR005225">
    <property type="entry name" value="Small_GTP-bd"/>
</dbReference>
<feature type="domain" description="Tr-type G" evidence="4">
    <location>
        <begin position="1"/>
        <end position="197"/>
    </location>
</feature>
<comment type="function">
    <text evidence="3">A 50S ribosomal subunit assembly protein with GTPase activity, required for 50S subunit assembly at low temperatures, may also play a role in translation. Binds GTP and analogs. Binds the 70S ribosome between the 30S and 50S subunits, in a similar position as ribosome-bound EF-G; it contacts a number of ribosomal proteins, both rRNAs and the A-site tRNA.</text>
</comment>
<dbReference type="InterPro" id="IPR004161">
    <property type="entry name" value="EFTu-like_2"/>
</dbReference>
<comment type="subcellular location">
    <subcellularLocation>
        <location evidence="3">Cytoplasm</location>
    </subcellularLocation>
    <text evidence="3">Binds to ribosomes.</text>
</comment>
<dbReference type="PROSITE" id="PS00301">
    <property type="entry name" value="G_TR_1"/>
    <property type="match status" value="1"/>
</dbReference>
<dbReference type="SUPFAM" id="SSF54980">
    <property type="entry name" value="EF-G C-terminal domain-like"/>
    <property type="match status" value="2"/>
</dbReference>
<evidence type="ECO:0000256" key="1">
    <source>
        <dbReference type="ARBA" id="ARBA00022741"/>
    </source>
</evidence>